<evidence type="ECO:0000259" key="6">
    <source>
        <dbReference type="Pfam" id="PF01694"/>
    </source>
</evidence>
<feature type="transmembrane region" description="Helical" evidence="5">
    <location>
        <begin position="190"/>
        <end position="207"/>
    </location>
</feature>
<dbReference type="Proteomes" id="UP001201020">
    <property type="component" value="Chromosome"/>
</dbReference>
<dbReference type="InterPro" id="IPR022764">
    <property type="entry name" value="Peptidase_S54_rhomboid_dom"/>
</dbReference>
<accession>A0A9Y1FMC9</accession>
<evidence type="ECO:0000256" key="4">
    <source>
        <dbReference type="ARBA" id="ARBA00023136"/>
    </source>
</evidence>
<reference evidence="7" key="1">
    <citation type="journal article" date="2022" name="Nat. Microbiol.">
        <title>Unique mobile elements and scalable gene flow at the prokaryote-eukaryote boundary revealed by circularized Asgard archaea genomes.</title>
        <authorList>
            <person name="Wu F."/>
            <person name="Speth D.R."/>
            <person name="Philosof A."/>
            <person name="Cremiere A."/>
            <person name="Narayanan A."/>
            <person name="Barco R.A."/>
            <person name="Connon S.A."/>
            <person name="Amend J.P."/>
            <person name="Antoshechkin I.A."/>
            <person name="Orphan V.J."/>
        </authorList>
    </citation>
    <scope>NUCLEOTIDE SEQUENCE</scope>
    <source>
        <strain evidence="7">PM71</strain>
    </source>
</reference>
<dbReference type="PANTHER" id="PTHR43066:SF11">
    <property type="entry name" value="PEPTIDASE S54 RHOMBOID DOMAIN-CONTAINING PROTEIN"/>
    <property type="match status" value="1"/>
</dbReference>
<evidence type="ECO:0000256" key="3">
    <source>
        <dbReference type="ARBA" id="ARBA00022989"/>
    </source>
</evidence>
<dbReference type="PANTHER" id="PTHR43066">
    <property type="entry name" value="RHOMBOID-RELATED PROTEIN"/>
    <property type="match status" value="1"/>
</dbReference>
<dbReference type="SUPFAM" id="SSF144091">
    <property type="entry name" value="Rhomboid-like"/>
    <property type="match status" value="1"/>
</dbReference>
<evidence type="ECO:0000256" key="1">
    <source>
        <dbReference type="ARBA" id="ARBA00004141"/>
    </source>
</evidence>
<dbReference type="Gene3D" id="1.20.1540.10">
    <property type="entry name" value="Rhomboid-like"/>
    <property type="match status" value="1"/>
</dbReference>
<gene>
    <name evidence="7" type="ORF">K9W45_05510</name>
</gene>
<feature type="transmembrane region" description="Helical" evidence="5">
    <location>
        <begin position="167"/>
        <end position="184"/>
    </location>
</feature>
<proteinExistence type="predicted"/>
<dbReference type="InterPro" id="IPR035952">
    <property type="entry name" value="Rhomboid-like_sf"/>
</dbReference>
<protein>
    <submittedName>
        <fullName evidence="7">Rhomboid family intramembrane serine protease</fullName>
    </submittedName>
</protein>
<keyword evidence="7" id="KW-0645">Protease</keyword>
<feature type="domain" description="Peptidase S54 rhomboid" evidence="6">
    <location>
        <begin position="75"/>
        <end position="208"/>
    </location>
</feature>
<organism evidence="7">
    <name type="scientific">Candidatus Heimdallarchaeum aukensis</name>
    <dbReference type="NCBI Taxonomy" id="2876573"/>
    <lineage>
        <taxon>Archaea</taxon>
        <taxon>Promethearchaeati</taxon>
        <taxon>Candidatus Heimdallarchaeota</taxon>
        <taxon>Candidatus Heimdallarchaeia (ex Rinke et al. 2021) (nom. nud.)</taxon>
        <taxon>Candidatus Heimdallarchaeales</taxon>
        <taxon>Candidatus Heimdallarchaeaceae</taxon>
        <taxon>Candidatus Heimdallarchaeum</taxon>
    </lineage>
</organism>
<dbReference type="AlphaFoldDB" id="A0A9Y1FMC9"/>
<evidence type="ECO:0000313" key="7">
    <source>
        <dbReference type="EMBL" id="UJG41921.1"/>
    </source>
</evidence>
<sequence length="211" mass="23731">MDEKNLEESSIEDFWKKSSPTRDLIIVFTVIYLILTILSLTFFVDTGYTGIVKVISISRIVLEWTGQYNLLVFKGYIYELFSAIFVHANLLHLLSNLLFFLIYGLRADERLYTKHFYIIFIFSALLGNLFTLVVYPVNTVSCGASGGVFGLLGADLILAYEEDENRSIWTYLASGAIFLFISAGVNVNSLAHGIGLVSGIILTLFIIKKRK</sequence>
<dbReference type="GO" id="GO:0006508">
    <property type="term" value="P:proteolysis"/>
    <property type="evidence" value="ECO:0007669"/>
    <property type="project" value="UniProtKB-KW"/>
</dbReference>
<keyword evidence="3 5" id="KW-1133">Transmembrane helix</keyword>
<dbReference type="EMBL" id="CP084166">
    <property type="protein sequence ID" value="UJG41921.1"/>
    <property type="molecule type" value="Genomic_DNA"/>
</dbReference>
<feature type="transmembrane region" description="Helical" evidence="5">
    <location>
        <begin position="80"/>
        <end position="104"/>
    </location>
</feature>
<name>A0A9Y1FMC9_9ARCH</name>
<feature type="transmembrane region" description="Helical" evidence="5">
    <location>
        <begin position="116"/>
        <end position="137"/>
    </location>
</feature>
<dbReference type="GO" id="GO:0016020">
    <property type="term" value="C:membrane"/>
    <property type="evidence" value="ECO:0007669"/>
    <property type="project" value="UniProtKB-SubCell"/>
</dbReference>
<feature type="transmembrane region" description="Helical" evidence="5">
    <location>
        <begin position="24"/>
        <end position="44"/>
    </location>
</feature>
<dbReference type="GO" id="GO:0004252">
    <property type="term" value="F:serine-type endopeptidase activity"/>
    <property type="evidence" value="ECO:0007669"/>
    <property type="project" value="InterPro"/>
</dbReference>
<feature type="transmembrane region" description="Helical" evidence="5">
    <location>
        <begin position="143"/>
        <end position="160"/>
    </location>
</feature>
<comment type="subcellular location">
    <subcellularLocation>
        <location evidence="1">Membrane</location>
        <topology evidence="1">Multi-pass membrane protein</topology>
    </subcellularLocation>
</comment>
<evidence type="ECO:0000256" key="2">
    <source>
        <dbReference type="ARBA" id="ARBA00022692"/>
    </source>
</evidence>
<keyword evidence="4 5" id="KW-0472">Membrane</keyword>
<dbReference type="Pfam" id="PF01694">
    <property type="entry name" value="Rhomboid"/>
    <property type="match status" value="1"/>
</dbReference>
<evidence type="ECO:0000256" key="5">
    <source>
        <dbReference type="SAM" id="Phobius"/>
    </source>
</evidence>
<keyword evidence="2 5" id="KW-0812">Transmembrane</keyword>
<keyword evidence="7" id="KW-0378">Hydrolase</keyword>